<dbReference type="Pfam" id="PF02467">
    <property type="entry name" value="Whib"/>
    <property type="match status" value="1"/>
</dbReference>
<feature type="domain" description="4Fe-4S Wbl-type" evidence="1">
    <location>
        <begin position="31"/>
        <end position="99"/>
    </location>
</feature>
<keyword evidence="3" id="KW-1185">Reference proteome</keyword>
<dbReference type="EMBL" id="JBHSIZ010000005">
    <property type="protein sequence ID" value="MFC4955609.1"/>
    <property type="molecule type" value="Genomic_DNA"/>
</dbReference>
<evidence type="ECO:0000313" key="2">
    <source>
        <dbReference type="EMBL" id="MFC4955609.1"/>
    </source>
</evidence>
<dbReference type="PROSITE" id="PS51674">
    <property type="entry name" value="4FE4S_WBL"/>
    <property type="match status" value="1"/>
</dbReference>
<gene>
    <name evidence="2" type="ORF">ACFPFX_04775</name>
</gene>
<comment type="caution">
    <text evidence="2">The sequence shown here is derived from an EMBL/GenBank/DDBJ whole genome shotgun (WGS) entry which is preliminary data.</text>
</comment>
<sequence>MSSTGTPPTANSLTAANMAHIPFPRTDTVTACRSEPELFAWEAGTPDTSRAAKDRRLQQARKSCTSCPIARGCLLWALANPSLTSTGIWAATTPRERTTLRRRLAARLGEQWPTLVATRDRERRQRLDAACYNPPSVRTGALVRLDREHNGPRPIWSRLLPPGRQAHNRERLTAGLVTTVA</sequence>
<reference evidence="3" key="1">
    <citation type="journal article" date="2019" name="Int. J. Syst. Evol. Microbiol.">
        <title>The Global Catalogue of Microorganisms (GCM) 10K type strain sequencing project: providing services to taxonomists for standard genome sequencing and annotation.</title>
        <authorList>
            <consortium name="The Broad Institute Genomics Platform"/>
            <consortium name="The Broad Institute Genome Sequencing Center for Infectious Disease"/>
            <person name="Wu L."/>
            <person name="Ma J."/>
        </authorList>
    </citation>
    <scope>NUCLEOTIDE SEQUENCE [LARGE SCALE GENOMIC DNA]</scope>
    <source>
        <strain evidence="3">CCM 7224</strain>
    </source>
</reference>
<evidence type="ECO:0000313" key="3">
    <source>
        <dbReference type="Proteomes" id="UP001595834"/>
    </source>
</evidence>
<proteinExistence type="predicted"/>
<name>A0ABV9UII0_9ACTN</name>
<evidence type="ECO:0000259" key="1">
    <source>
        <dbReference type="PROSITE" id="PS51674"/>
    </source>
</evidence>
<protein>
    <submittedName>
        <fullName evidence="2">WhiB family transcriptional regulator</fullName>
    </submittedName>
</protein>
<dbReference type="InterPro" id="IPR034768">
    <property type="entry name" value="4FE4S_WBL"/>
</dbReference>
<dbReference type="Proteomes" id="UP001595834">
    <property type="component" value="Unassembled WGS sequence"/>
</dbReference>
<accession>A0ABV9UII0</accession>
<organism evidence="2 3">
    <name type="scientific">Streptomyces mauvecolor</name>
    <dbReference type="NCBI Taxonomy" id="58345"/>
    <lineage>
        <taxon>Bacteria</taxon>
        <taxon>Bacillati</taxon>
        <taxon>Actinomycetota</taxon>
        <taxon>Actinomycetes</taxon>
        <taxon>Kitasatosporales</taxon>
        <taxon>Streptomycetaceae</taxon>
        <taxon>Streptomyces</taxon>
    </lineage>
</organism>
<dbReference type="RefSeq" id="WP_344370452.1">
    <property type="nucleotide sequence ID" value="NZ_BAAASQ010000001.1"/>
</dbReference>